<dbReference type="SUPFAM" id="SSF53335">
    <property type="entry name" value="S-adenosyl-L-methionine-dependent methyltransferases"/>
    <property type="match status" value="1"/>
</dbReference>
<keyword evidence="4" id="KW-1185">Reference proteome</keyword>
<dbReference type="OrthoDB" id="9794208at2"/>
<dbReference type="InterPro" id="IPR038375">
    <property type="entry name" value="NDUFAF7_sf"/>
</dbReference>
<sequence>MASEASLAERLRRLIEVQGPIPVSLYMAQANAAYYAARDPFGAAGDFITAPEISQMFGEMVGVWLADVWSRAGSPEHVLYVEPGPGRGTLAKDALRVAARFGLRPHVHFVETSPVLRAAQREAFPQAHWHDDLSTLPEDAPILLVANEFLDALPLRQMVKVPQGWRERMVGLDGERFVPVAGSLPMDAAIPECWREAEAGAIVESSPAAANVMREIGARLAAQGGAALVIDYGHAQGQLGSSLQALRAHAHVDPFVDPGLADLTWLVDFASAAHMAQSEGARCIGVAEQGAWLMAMGMGTRAAALTRSAPDQAQSIAQAFHRLVAPEQMGRLFKVLGLAGRDWPDGAGFVPVDAEATSA</sequence>
<dbReference type="Gene3D" id="3.40.50.12710">
    <property type="match status" value="1"/>
</dbReference>
<dbReference type="RefSeq" id="WP_127705758.1">
    <property type="nucleotide sequence ID" value="NZ_SACO01000001.1"/>
</dbReference>
<dbReference type="EMBL" id="SACO01000001">
    <property type="protein sequence ID" value="RVU07936.1"/>
    <property type="molecule type" value="Genomic_DNA"/>
</dbReference>
<dbReference type="PANTHER" id="PTHR12049:SF7">
    <property type="entry name" value="PROTEIN ARGININE METHYLTRANSFERASE NDUFAF7, MITOCHONDRIAL"/>
    <property type="match status" value="1"/>
</dbReference>
<reference evidence="3 4" key="1">
    <citation type="submission" date="2019-01" db="EMBL/GenBank/DDBJ databases">
        <authorList>
            <person name="Chen W.-M."/>
        </authorList>
    </citation>
    <scope>NUCLEOTIDE SEQUENCE [LARGE SCALE GENOMIC DNA]</scope>
    <source>
        <strain evidence="3 4">FSY-9</strain>
    </source>
</reference>
<dbReference type="GO" id="GO:0035243">
    <property type="term" value="F:protein-arginine omega-N symmetric methyltransferase activity"/>
    <property type="evidence" value="ECO:0007669"/>
    <property type="project" value="TreeGrafter"/>
</dbReference>
<evidence type="ECO:0000313" key="4">
    <source>
        <dbReference type="Proteomes" id="UP000282837"/>
    </source>
</evidence>
<dbReference type="Pfam" id="PF02636">
    <property type="entry name" value="Methyltransf_28"/>
    <property type="match status" value="1"/>
</dbReference>
<dbReference type="PANTHER" id="PTHR12049">
    <property type="entry name" value="PROTEIN ARGININE METHYLTRANSFERASE NDUFAF7, MITOCHONDRIAL"/>
    <property type="match status" value="1"/>
</dbReference>
<keyword evidence="1 3" id="KW-0489">Methyltransferase</keyword>
<dbReference type="InterPro" id="IPR029063">
    <property type="entry name" value="SAM-dependent_MTases_sf"/>
</dbReference>
<comment type="caution">
    <text evidence="3">The sequence shown here is derived from an EMBL/GenBank/DDBJ whole genome shotgun (WGS) entry which is preliminary data.</text>
</comment>
<dbReference type="GO" id="GO:0032259">
    <property type="term" value="P:methylation"/>
    <property type="evidence" value="ECO:0007669"/>
    <property type="project" value="UniProtKB-KW"/>
</dbReference>
<organism evidence="3 4">
    <name type="scientific">Novosphingobium umbonatum</name>
    <dbReference type="NCBI Taxonomy" id="1908524"/>
    <lineage>
        <taxon>Bacteria</taxon>
        <taxon>Pseudomonadati</taxon>
        <taxon>Pseudomonadota</taxon>
        <taxon>Alphaproteobacteria</taxon>
        <taxon>Sphingomonadales</taxon>
        <taxon>Sphingomonadaceae</taxon>
        <taxon>Novosphingobium</taxon>
    </lineage>
</organism>
<dbReference type="AlphaFoldDB" id="A0A437NDK0"/>
<keyword evidence="2 3" id="KW-0808">Transferase</keyword>
<accession>A0A437NDK0</accession>
<dbReference type="Proteomes" id="UP000282837">
    <property type="component" value="Unassembled WGS sequence"/>
</dbReference>
<proteinExistence type="predicted"/>
<evidence type="ECO:0000313" key="3">
    <source>
        <dbReference type="EMBL" id="RVU07936.1"/>
    </source>
</evidence>
<gene>
    <name evidence="3" type="ORF">EOE18_02370</name>
</gene>
<name>A0A437NDK0_9SPHN</name>
<dbReference type="InterPro" id="IPR003788">
    <property type="entry name" value="NDUFAF7"/>
</dbReference>
<evidence type="ECO:0000256" key="2">
    <source>
        <dbReference type="ARBA" id="ARBA00022679"/>
    </source>
</evidence>
<protein>
    <submittedName>
        <fullName evidence="3">Class I SAM-dependent methyltransferase</fullName>
    </submittedName>
</protein>
<evidence type="ECO:0000256" key="1">
    <source>
        <dbReference type="ARBA" id="ARBA00022603"/>
    </source>
</evidence>